<keyword evidence="3" id="KW-0813">Transport</keyword>
<feature type="transmembrane region" description="Helical" evidence="8">
    <location>
        <begin position="846"/>
        <end position="868"/>
    </location>
</feature>
<dbReference type="EMBL" id="MKZY01000007">
    <property type="protein sequence ID" value="OOO06732.1"/>
    <property type="molecule type" value="Genomic_DNA"/>
</dbReference>
<evidence type="ECO:0000256" key="2">
    <source>
        <dbReference type="ARBA" id="ARBA00008335"/>
    </source>
</evidence>
<keyword evidence="4 8" id="KW-0812">Transmembrane</keyword>
<dbReference type="FunFam" id="1.20.1250.20:FF:000308">
    <property type="entry name" value="MFS efflux transporter"/>
    <property type="match status" value="1"/>
</dbReference>
<dbReference type="InterPro" id="IPR011701">
    <property type="entry name" value="MFS"/>
</dbReference>
<dbReference type="PANTHER" id="PTHR23514:SF3">
    <property type="entry name" value="BYPASS OF STOP CODON PROTEIN 6"/>
    <property type="match status" value="1"/>
</dbReference>
<dbReference type="InterPro" id="IPR027417">
    <property type="entry name" value="P-loop_NTPase"/>
</dbReference>
<feature type="transmembrane region" description="Helical" evidence="8">
    <location>
        <begin position="124"/>
        <end position="148"/>
    </location>
</feature>
<dbReference type="GO" id="GO:0022857">
    <property type="term" value="F:transmembrane transporter activity"/>
    <property type="evidence" value="ECO:0007669"/>
    <property type="project" value="InterPro"/>
</dbReference>
<dbReference type="Gene3D" id="1.20.1250.20">
    <property type="entry name" value="MFS general substrate transporter like domains"/>
    <property type="match status" value="1"/>
</dbReference>
<dbReference type="PANTHER" id="PTHR23514">
    <property type="entry name" value="BYPASS OF STOP CODON PROTEIN 6"/>
    <property type="match status" value="1"/>
</dbReference>
<accession>A0A1S9DCA8</accession>
<evidence type="ECO:0000256" key="5">
    <source>
        <dbReference type="ARBA" id="ARBA00022989"/>
    </source>
</evidence>
<dbReference type="Gene3D" id="1.20.1740.10">
    <property type="entry name" value="Amino acid/polyamine transporter I"/>
    <property type="match status" value="1"/>
</dbReference>
<dbReference type="Pfam" id="PF13191">
    <property type="entry name" value="AAA_16"/>
    <property type="match status" value="1"/>
</dbReference>
<feature type="transmembrane region" description="Helical" evidence="8">
    <location>
        <begin position="721"/>
        <end position="744"/>
    </location>
</feature>
<dbReference type="GO" id="GO:0016020">
    <property type="term" value="C:membrane"/>
    <property type="evidence" value="ECO:0007669"/>
    <property type="project" value="InterPro"/>
</dbReference>
<dbReference type="InterPro" id="IPR051788">
    <property type="entry name" value="MFS_Transporter"/>
</dbReference>
<dbReference type="InterPro" id="IPR002293">
    <property type="entry name" value="AA/rel_permease1"/>
</dbReference>
<dbReference type="PROSITE" id="PS00218">
    <property type="entry name" value="AMINO_ACID_PERMEASE_1"/>
    <property type="match status" value="1"/>
</dbReference>
<proteinExistence type="inferred from homology"/>
<feature type="transmembrane region" description="Helical" evidence="8">
    <location>
        <begin position="812"/>
        <end position="834"/>
    </location>
</feature>
<feature type="transmembrane region" description="Helical" evidence="8">
    <location>
        <begin position="666"/>
        <end position="688"/>
    </location>
</feature>
<evidence type="ECO:0000256" key="1">
    <source>
        <dbReference type="ARBA" id="ARBA00004127"/>
    </source>
</evidence>
<dbReference type="InterPro" id="IPR056808">
    <property type="entry name" value="HTH_AAA"/>
</dbReference>
<feature type="transmembrane region" description="Helical" evidence="8">
    <location>
        <begin position="409"/>
        <end position="428"/>
    </location>
</feature>
<feature type="transmembrane region" description="Helical" evidence="8">
    <location>
        <begin position="168"/>
        <end position="188"/>
    </location>
</feature>
<evidence type="ECO:0000313" key="11">
    <source>
        <dbReference type="Proteomes" id="UP000190312"/>
    </source>
</evidence>
<feature type="domain" description="Major facilitator superfamily (MFS) profile" evidence="9">
    <location>
        <begin position="512"/>
        <end position="906"/>
    </location>
</feature>
<evidence type="ECO:0000256" key="8">
    <source>
        <dbReference type="SAM" id="Phobius"/>
    </source>
</evidence>
<evidence type="ECO:0000256" key="3">
    <source>
        <dbReference type="ARBA" id="ARBA00022448"/>
    </source>
</evidence>
<feature type="transmembrane region" description="Helical" evidence="8">
    <location>
        <begin position="383"/>
        <end position="403"/>
    </location>
</feature>
<dbReference type="SUPFAM" id="SSF103473">
    <property type="entry name" value="MFS general substrate transporter"/>
    <property type="match status" value="1"/>
</dbReference>
<dbReference type="SMART" id="SM00382">
    <property type="entry name" value="AAA"/>
    <property type="match status" value="1"/>
</dbReference>
<feature type="transmembrane region" description="Helical" evidence="8">
    <location>
        <begin position="545"/>
        <end position="567"/>
    </location>
</feature>
<dbReference type="GO" id="GO:0012505">
    <property type="term" value="C:endomembrane system"/>
    <property type="evidence" value="ECO:0007669"/>
    <property type="project" value="UniProtKB-SubCell"/>
</dbReference>
<dbReference type="InterPro" id="IPR041664">
    <property type="entry name" value="AAA_16"/>
</dbReference>
<evidence type="ECO:0000256" key="6">
    <source>
        <dbReference type="ARBA" id="ARBA00023136"/>
    </source>
</evidence>
<feature type="transmembrane region" description="Helical" evidence="8">
    <location>
        <begin position="880"/>
        <end position="901"/>
    </location>
</feature>
<feature type="transmembrane region" description="Helical" evidence="8">
    <location>
        <begin position="240"/>
        <end position="264"/>
    </location>
</feature>
<dbReference type="OrthoDB" id="2417308at2759"/>
<keyword evidence="6 8" id="KW-0472">Membrane</keyword>
<comment type="caution">
    <text evidence="10">The sequence shown here is derived from an EMBL/GenBank/DDBJ whole genome shotgun (WGS) entry which is preliminary data.</text>
</comment>
<dbReference type="Pfam" id="PF24913">
    <property type="entry name" value="WHD_AAA_fung"/>
    <property type="match status" value="1"/>
</dbReference>
<evidence type="ECO:0000313" key="10">
    <source>
        <dbReference type="EMBL" id="OOO06732.1"/>
    </source>
</evidence>
<dbReference type="GO" id="GO:0006865">
    <property type="term" value="P:amino acid transport"/>
    <property type="evidence" value="ECO:0007669"/>
    <property type="project" value="InterPro"/>
</dbReference>
<feature type="region of interest" description="Disordered" evidence="7">
    <location>
        <begin position="482"/>
        <end position="502"/>
    </location>
</feature>
<organism evidence="10 11">
    <name type="scientific">Aspergillus oryzae</name>
    <name type="common">Yellow koji mold</name>
    <dbReference type="NCBI Taxonomy" id="5062"/>
    <lineage>
        <taxon>Eukaryota</taxon>
        <taxon>Fungi</taxon>
        <taxon>Dikarya</taxon>
        <taxon>Ascomycota</taxon>
        <taxon>Pezizomycotina</taxon>
        <taxon>Eurotiomycetes</taxon>
        <taxon>Eurotiomycetidae</taxon>
        <taxon>Eurotiales</taxon>
        <taxon>Aspergillaceae</taxon>
        <taxon>Aspergillus</taxon>
        <taxon>Aspergillus subgen. Circumdati</taxon>
    </lineage>
</organism>
<dbReference type="InterPro" id="IPR036259">
    <property type="entry name" value="MFS_trans_sf"/>
</dbReference>
<feature type="transmembrane region" description="Helical" evidence="8">
    <location>
        <begin position="82"/>
        <end position="103"/>
    </location>
</feature>
<feature type="transmembrane region" description="Helical" evidence="8">
    <location>
        <begin position="635"/>
        <end position="654"/>
    </location>
</feature>
<dbReference type="Gene3D" id="3.40.50.300">
    <property type="entry name" value="P-loop containing nucleotide triphosphate hydrolases"/>
    <property type="match status" value="1"/>
</dbReference>
<sequence>MTDTADIKNQLPYEVEKLSDESLAPDDAVLQAQGHRPELARSFSWVGAIGLSFSIANSWLGYGATFGTPLAYGGGPTVLFGVMIAAVAQWIVLLGLAELCSALPSSGGQYHFTYILAPPKYKKFAAYTVGITNVIAWWVSAASGIIYTGISAFGIAVFWYPDFQHERWQIYLCYVLVVTLTLVPVFAVPQRRYDYLTKTTFTLSITGLIIVLIAVLASGRGRYHPEILTTFQGTSGWDTAPAWLLSITMGQYCYAAIGAVTHIAEEMPQPGRRIPLVINLGVLVGVMTAVPWVTVMLCGIHDIDAVHKAFIPSMEVYYQATGSKVGATALQAFMTFLYWTCGPSQWITSSRIAWAFSRDNGLPFSHYWNFIDPKFNIPVRTTFLSVSFCLLYGLVYIASSTAFNCIVNMSILFLNISFTVPQAILATVGRDKLPWDTVLFPDQTTGNSRVDELWVGCPSGSVYPYNATVRLPKSMATNNPDLDSALAQQSPTPEKSAQQAKPVFKEAERWNHPRSNILKTLATFWSFLVMGANDAAYGLENYYNLSYTIVSLVFLSPLGGYTLAALLNNKIHTTLGRRGVAWISPGCHLLAYIVNCVHPPYPVLVVSFIFAGFGNGLADSAWNAWIGNMANANELLGLLHGLYGVGAVLCPLIATSLITEAKVPWYYFYYIMIGCAAIELAFCLTVFWDSTAAALQEATPQGDDPAGGLRQALFTKRSARVTWICTFFLLGYVGIEVALGGWIVTFMMRVRHGEDFASGMVATGFWLGIACGRVVLGFITPRIGEKMAIIVYSLFAIACGLILWLVPNFYASAVAVSFQGFFLGPFFPAAVIVATKLLPRALHVSAIGFAAAFGGGGAAVLPFVVGAIAQARGVQVLQPFIISLSVTGLILILGGYTYHVYYQNSVLSKIQNAFYNKVSNSNHDSDTPRNTEKFYIQRPEQPLIDEIVRGNEAGHYWLIFGEKGTGKTSMLVHAMRDIHGQGVVLLDAHDDIDVFRLRLGRALDFAYSEDYLGGWLSNREPRDGTALLDIERAMNSLEKVAIRHRETHGRPLVLVINDIHHIQDDTENGRRLLTLLQQRAESWAAGELLTVVFTSDEYRTSDLLRLHAARMNVLNVRDITVDLAVQSLKEYWLHAFWEEVPVETLERIYSMVGGRLSFVDEIAKSRDILKTHWLSKRRISKSPNSELPGIPLHKAQEMMTRADLPEKLNQMNIISIDDNDIVTASSVPMQSAFRAVCSEDGIKKKLKATTDRLNEIESLERTTEITMKDLVNDGQYEISKERGIRGEKNIRHARLYVLADKYGIESLTQLVLEKLKQTLNDFKLSAANVTDIIELVRFTYAHTPRLATGRNELRTLVMMFIISSIGQIGETESFQELLGDGGDFVVDFWQIVWA</sequence>
<dbReference type="FunFam" id="1.20.1250.20:FF:000286">
    <property type="entry name" value="MFS efflux transporter"/>
    <property type="match status" value="1"/>
</dbReference>
<feature type="transmembrane region" description="Helical" evidence="8">
    <location>
        <begin position="788"/>
        <end position="806"/>
    </location>
</feature>
<dbReference type="SUPFAM" id="SSF52540">
    <property type="entry name" value="P-loop containing nucleoside triphosphate hydrolases"/>
    <property type="match status" value="1"/>
</dbReference>
<dbReference type="InterPro" id="IPR020846">
    <property type="entry name" value="MFS_dom"/>
</dbReference>
<dbReference type="Proteomes" id="UP000190312">
    <property type="component" value="Unassembled WGS sequence"/>
</dbReference>
<name>A0A1S9DCA8_ASPOZ</name>
<feature type="transmembrane region" description="Helical" evidence="8">
    <location>
        <begin position="756"/>
        <end position="776"/>
    </location>
</feature>
<dbReference type="InterPro" id="IPR004840">
    <property type="entry name" value="Amino_acid_permease_CS"/>
</dbReference>
<dbReference type="eggNOG" id="ENOG502QQA7">
    <property type="taxonomic scope" value="Eukaryota"/>
</dbReference>
<dbReference type="VEuPathDB" id="FungiDB:AO090011000240"/>
<protein>
    <submittedName>
        <fullName evidence="10">Major facilitator superfamily MFS_1</fullName>
    </submittedName>
</protein>
<evidence type="ECO:0000256" key="7">
    <source>
        <dbReference type="SAM" id="MobiDB-lite"/>
    </source>
</evidence>
<dbReference type="Pfam" id="PF13520">
    <property type="entry name" value="AA_permease_2"/>
    <property type="match status" value="1"/>
</dbReference>
<evidence type="ECO:0000256" key="4">
    <source>
        <dbReference type="ARBA" id="ARBA00022692"/>
    </source>
</evidence>
<comment type="subcellular location">
    <subcellularLocation>
        <location evidence="1">Endomembrane system</location>
        <topology evidence="1">Multi-pass membrane protein</topology>
    </subcellularLocation>
</comment>
<dbReference type="VEuPathDB" id="FungiDB:AO090011000241"/>
<evidence type="ECO:0000259" key="9">
    <source>
        <dbReference type="PROSITE" id="PS50850"/>
    </source>
</evidence>
<dbReference type="Pfam" id="PF07690">
    <property type="entry name" value="MFS_1"/>
    <property type="match status" value="1"/>
</dbReference>
<gene>
    <name evidence="10" type="ORF">OAory_01089350</name>
</gene>
<feature type="transmembrane region" description="Helical" evidence="8">
    <location>
        <begin position="43"/>
        <end position="62"/>
    </location>
</feature>
<comment type="similarity">
    <text evidence="2">Belongs to the major facilitator superfamily.</text>
</comment>
<reference evidence="10 11" key="1">
    <citation type="submission" date="2016-10" db="EMBL/GenBank/DDBJ databases">
        <title>Genome sequencing of Aspergillus oryzae BCC7051.</title>
        <authorList>
            <person name="Thammarongtham C."/>
            <person name="Vorapreeda T."/>
            <person name="Nookaew I."/>
            <person name="Srisuk T."/>
            <person name="Land M."/>
            <person name="Jeennor S."/>
            <person name="Laoteng K."/>
        </authorList>
    </citation>
    <scope>NUCLEOTIDE SEQUENCE [LARGE SCALE GENOMIC DNA]</scope>
    <source>
        <strain evidence="10 11">BCC7051</strain>
    </source>
</reference>
<keyword evidence="5 8" id="KW-1133">Transmembrane helix</keyword>
<dbReference type="InterPro" id="IPR003593">
    <property type="entry name" value="AAA+_ATPase"/>
</dbReference>
<dbReference type="PROSITE" id="PS50850">
    <property type="entry name" value="MFS"/>
    <property type="match status" value="1"/>
</dbReference>
<dbReference type="VEuPathDB" id="FungiDB:AO090011000242"/>
<feature type="transmembrane region" description="Helical" evidence="8">
    <location>
        <begin position="276"/>
        <end position="297"/>
    </location>
</feature>
<feature type="compositionally biased region" description="Polar residues" evidence="7">
    <location>
        <begin position="482"/>
        <end position="499"/>
    </location>
</feature>
<feature type="transmembrane region" description="Helical" evidence="8">
    <location>
        <begin position="200"/>
        <end position="220"/>
    </location>
</feature>